<reference evidence="10" key="1">
    <citation type="submission" date="2020-01" db="EMBL/GenBank/DDBJ databases">
        <authorList>
            <person name="Rat A."/>
        </authorList>
    </citation>
    <scope>NUCLEOTIDE SEQUENCE</scope>
    <source>
        <strain evidence="10">LMG 31228</strain>
    </source>
</reference>
<evidence type="ECO:0000256" key="8">
    <source>
        <dbReference type="SAM" id="Phobius"/>
    </source>
</evidence>
<dbReference type="GO" id="GO:0008137">
    <property type="term" value="F:NADH dehydrogenase (ubiquinone) activity"/>
    <property type="evidence" value="ECO:0007669"/>
    <property type="project" value="InterPro"/>
</dbReference>
<dbReference type="InterPro" id="IPR001750">
    <property type="entry name" value="ND/Mrp_TM"/>
</dbReference>
<evidence type="ECO:0000256" key="3">
    <source>
        <dbReference type="ARBA" id="ARBA00022692"/>
    </source>
</evidence>
<feature type="transmembrane region" description="Helical" evidence="8">
    <location>
        <begin position="305"/>
        <end position="326"/>
    </location>
</feature>
<evidence type="ECO:0000256" key="7">
    <source>
        <dbReference type="RuleBase" id="RU000320"/>
    </source>
</evidence>
<dbReference type="AlphaFoldDB" id="A0A9X9X6Q1"/>
<keyword evidence="6 8" id="KW-0472">Membrane</keyword>
<dbReference type="RefSeq" id="WP_211844746.1">
    <property type="nucleotide sequence ID" value="NZ_JAAEDL010000002.1"/>
</dbReference>
<gene>
    <name evidence="10" type="ORF">GXW74_02720</name>
</gene>
<keyword evidence="4 8" id="KW-1133">Transmembrane helix</keyword>
<dbReference type="GO" id="GO:0042773">
    <property type="term" value="P:ATP synthesis coupled electron transport"/>
    <property type="evidence" value="ECO:0007669"/>
    <property type="project" value="InterPro"/>
</dbReference>
<dbReference type="GO" id="GO:0016491">
    <property type="term" value="F:oxidoreductase activity"/>
    <property type="evidence" value="ECO:0007669"/>
    <property type="project" value="UniProtKB-KW"/>
</dbReference>
<dbReference type="PRINTS" id="PR01437">
    <property type="entry name" value="NUOXDRDTASE4"/>
</dbReference>
<dbReference type="NCBIfam" id="NF005043">
    <property type="entry name" value="PRK06458.1-3"/>
    <property type="match status" value="1"/>
</dbReference>
<feature type="transmembrane region" description="Helical" evidence="8">
    <location>
        <begin position="398"/>
        <end position="420"/>
    </location>
</feature>
<dbReference type="InterPro" id="IPR052175">
    <property type="entry name" value="ComplexI-like_HydComp"/>
</dbReference>
<feature type="transmembrane region" description="Helical" evidence="8">
    <location>
        <begin position="29"/>
        <end position="51"/>
    </location>
</feature>
<keyword evidence="2" id="KW-1003">Cell membrane</keyword>
<comment type="caution">
    <text evidence="10">The sequence shown here is derived from an EMBL/GenBank/DDBJ whole genome shotgun (WGS) entry which is preliminary data.</text>
</comment>
<evidence type="ECO:0000256" key="6">
    <source>
        <dbReference type="ARBA" id="ARBA00023136"/>
    </source>
</evidence>
<comment type="subcellular location">
    <subcellularLocation>
        <location evidence="1">Cell membrane</location>
        <topology evidence="1">Multi-pass membrane protein</topology>
    </subcellularLocation>
    <subcellularLocation>
        <location evidence="7">Membrane</location>
        <topology evidence="7">Multi-pass membrane protein</topology>
    </subcellularLocation>
</comment>
<dbReference type="PANTHER" id="PTHR42682">
    <property type="entry name" value="HYDROGENASE-4 COMPONENT F"/>
    <property type="match status" value="1"/>
</dbReference>
<proteinExistence type="predicted"/>
<evidence type="ECO:0000313" key="10">
    <source>
        <dbReference type="EMBL" id="MBR0679387.1"/>
    </source>
</evidence>
<feature type="transmembrane region" description="Helical" evidence="8">
    <location>
        <begin position="448"/>
        <end position="471"/>
    </location>
</feature>
<feature type="transmembrane region" description="Helical" evidence="8">
    <location>
        <begin position="118"/>
        <end position="138"/>
    </location>
</feature>
<evidence type="ECO:0000259" key="9">
    <source>
        <dbReference type="Pfam" id="PF00361"/>
    </source>
</evidence>
<organism evidence="10 11">
    <name type="scientific">Neoroseomonas eburnea</name>
    <dbReference type="NCBI Taxonomy" id="1346889"/>
    <lineage>
        <taxon>Bacteria</taxon>
        <taxon>Pseudomonadati</taxon>
        <taxon>Pseudomonadota</taxon>
        <taxon>Alphaproteobacteria</taxon>
        <taxon>Acetobacterales</taxon>
        <taxon>Acetobacteraceae</taxon>
        <taxon>Neoroseomonas</taxon>
    </lineage>
</organism>
<evidence type="ECO:0000256" key="1">
    <source>
        <dbReference type="ARBA" id="ARBA00004651"/>
    </source>
</evidence>
<dbReference type="InterPro" id="IPR003918">
    <property type="entry name" value="NADH_UbQ_OxRdtase"/>
</dbReference>
<feature type="transmembrane region" description="Helical" evidence="8">
    <location>
        <begin position="63"/>
        <end position="84"/>
    </location>
</feature>
<feature type="transmembrane region" description="Helical" evidence="8">
    <location>
        <begin position="150"/>
        <end position="172"/>
    </location>
</feature>
<feature type="transmembrane region" description="Helical" evidence="8">
    <location>
        <begin position="231"/>
        <end position="251"/>
    </location>
</feature>
<sequence length="478" mass="49242">MPLQWAIVFFAWGGAVVLAAIPNLRHATLANAAVSAGSFLLALALAAQPFAEHGWTRTDAVNLPFILVSAFVGLTTSVFSAATLDQEGFDHWRIRAYHTAYQVFMGAQTLALLADNLGVMWVAVEIATLATVSMVAVHRTPAAFEAAWKFFILCGVGIALALFGTIVLYLAAQPLLHEETGLSWAALMGVAAQCDPGTLNLAFAFLLLGYGTKAGLVPLHSWLPDAHAEGPVPISAVLSGLLLNAAMLAVLRAKSIVGANPEAIAPGPFLLALGLASVLLAALALWRRRDARRFFAWSSIEHMGLAAFAFGLGGPAANLAGLLHMIGHSLVKSAIFFGVGRAAQAKGSQKIADIGGLVATHPALGWGLALAIAAIGGLPPALIFASEFRLLSAAAAEAPWLAVPLALGMITALAALITVLQAMCFGTPTPDAATAPNGWRETAAATPLWLHLAVAAGLGLAMPGALAALLAEAARVIG</sequence>
<feature type="domain" description="NADH:quinone oxidoreductase/Mrp antiporter transmembrane" evidence="9">
    <location>
        <begin position="114"/>
        <end position="405"/>
    </location>
</feature>
<feature type="transmembrane region" description="Helical" evidence="8">
    <location>
        <begin position="363"/>
        <end position="386"/>
    </location>
</feature>
<evidence type="ECO:0000256" key="2">
    <source>
        <dbReference type="ARBA" id="ARBA00022475"/>
    </source>
</evidence>
<dbReference type="Proteomes" id="UP001138709">
    <property type="component" value="Unassembled WGS sequence"/>
</dbReference>
<accession>A0A9X9X6Q1</accession>
<protein>
    <submittedName>
        <fullName evidence="10">Hydrogenase 4 subunit F</fullName>
    </submittedName>
</protein>
<keyword evidence="11" id="KW-1185">Reference proteome</keyword>
<keyword evidence="3 7" id="KW-0812">Transmembrane</keyword>
<dbReference type="GO" id="GO:0005886">
    <property type="term" value="C:plasma membrane"/>
    <property type="evidence" value="ECO:0007669"/>
    <property type="project" value="UniProtKB-SubCell"/>
</dbReference>
<keyword evidence="5" id="KW-0560">Oxidoreductase</keyword>
<evidence type="ECO:0000313" key="11">
    <source>
        <dbReference type="Proteomes" id="UP001138709"/>
    </source>
</evidence>
<feature type="transmembrane region" description="Helical" evidence="8">
    <location>
        <begin position="263"/>
        <end position="285"/>
    </location>
</feature>
<name>A0A9X9X6Q1_9PROT</name>
<dbReference type="Pfam" id="PF00361">
    <property type="entry name" value="Proton_antipo_M"/>
    <property type="match status" value="1"/>
</dbReference>
<dbReference type="PANTHER" id="PTHR42682:SF5">
    <property type="entry name" value="HYDROGENASE-4 COMPONENT F"/>
    <property type="match status" value="1"/>
</dbReference>
<evidence type="ECO:0000256" key="5">
    <source>
        <dbReference type="ARBA" id="ARBA00023002"/>
    </source>
</evidence>
<dbReference type="EMBL" id="JAAEDL010000002">
    <property type="protein sequence ID" value="MBR0679387.1"/>
    <property type="molecule type" value="Genomic_DNA"/>
</dbReference>
<reference evidence="10" key="2">
    <citation type="journal article" date="2021" name="Syst. Appl. Microbiol.">
        <title>Roseomonas hellenica sp. nov., isolated from roots of wild-growing Alkanna tinctoria.</title>
        <authorList>
            <person name="Rat A."/>
            <person name="Naranjo H.D."/>
            <person name="Lebbe L."/>
            <person name="Cnockaert M."/>
            <person name="Krigas N."/>
            <person name="Grigoriadou K."/>
            <person name="Maloupa E."/>
            <person name="Willems A."/>
        </authorList>
    </citation>
    <scope>NUCLEOTIDE SEQUENCE</scope>
    <source>
        <strain evidence="10">LMG 31228</strain>
    </source>
</reference>
<evidence type="ECO:0000256" key="4">
    <source>
        <dbReference type="ARBA" id="ARBA00022989"/>
    </source>
</evidence>